<dbReference type="SUPFAM" id="SSF48371">
    <property type="entry name" value="ARM repeat"/>
    <property type="match status" value="1"/>
</dbReference>
<comment type="caution">
    <text evidence="1">The sequence shown here is derived from an EMBL/GenBank/DDBJ whole genome shotgun (WGS) entry which is preliminary data.</text>
</comment>
<dbReference type="Proteomes" id="UP000323221">
    <property type="component" value="Unassembled WGS sequence"/>
</dbReference>
<evidence type="ECO:0000313" key="1">
    <source>
        <dbReference type="EMBL" id="KAA6436445.1"/>
    </source>
</evidence>
<evidence type="ECO:0000313" key="2">
    <source>
        <dbReference type="Proteomes" id="UP000323221"/>
    </source>
</evidence>
<dbReference type="InterPro" id="IPR011989">
    <property type="entry name" value="ARM-like"/>
</dbReference>
<proteinExistence type="predicted"/>
<sequence>MDVKKKTYKDLLDEDTHMNLEAADGSGLIVDQLTAQVVGRVMADYIDGLPDEEDEDEGAERSCLRMFSAEDYDALARRYGTANGSVAIVEHGELLEAVLPPLNITQQIGARFADIRDARYSADLQEALLRGDADVSPSEIAADEHTPVAHLARLAKHKDEFVRQGVASNDSTPSEVLAELTKDESLAVRYFAVLHRDTSYVSLAEVEADVNEVGEIRKAARERLQRTPDEGSATSAA</sequence>
<dbReference type="EMBL" id="VOIR01000011">
    <property type="protein sequence ID" value="KAA6436445.1"/>
    <property type="molecule type" value="Genomic_DNA"/>
</dbReference>
<keyword evidence="2" id="KW-1185">Reference proteome</keyword>
<dbReference type="RefSeq" id="WP_146355208.1">
    <property type="nucleotide sequence ID" value="NZ_VOIR01000011.1"/>
</dbReference>
<name>A0A5M8QK20_9MICO</name>
<dbReference type="AlphaFoldDB" id="A0A5M8QK20"/>
<accession>A0A5M8QK20</accession>
<organism evidence="1 2">
    <name type="scientific">Agrococcus sediminis</name>
    <dbReference type="NCBI Taxonomy" id="2599924"/>
    <lineage>
        <taxon>Bacteria</taxon>
        <taxon>Bacillati</taxon>
        <taxon>Actinomycetota</taxon>
        <taxon>Actinomycetes</taxon>
        <taxon>Micrococcales</taxon>
        <taxon>Microbacteriaceae</taxon>
        <taxon>Agrococcus</taxon>
    </lineage>
</organism>
<protein>
    <submittedName>
        <fullName evidence="1">Uncharacterized protein</fullName>
    </submittedName>
</protein>
<dbReference type="InterPro" id="IPR016024">
    <property type="entry name" value="ARM-type_fold"/>
</dbReference>
<reference evidence="1 2" key="1">
    <citation type="submission" date="2019-08" db="EMBL/GenBank/DDBJ databases">
        <title>Agrococcus lahaulensis sp. nov., isolated from a cold desert of the Indian Himalayas.</title>
        <authorList>
            <person name="Qu J.H."/>
        </authorList>
    </citation>
    <scope>NUCLEOTIDE SEQUENCE [LARGE SCALE GENOMIC DNA]</scope>
    <source>
        <strain evidence="1 2">NS18</strain>
    </source>
</reference>
<dbReference type="Gene3D" id="1.25.10.10">
    <property type="entry name" value="Leucine-rich Repeat Variant"/>
    <property type="match status" value="1"/>
</dbReference>
<gene>
    <name evidence="1" type="ORF">FQ330_03305</name>
</gene>